<proteinExistence type="predicted"/>
<keyword evidence="4" id="KW-1185">Reference proteome</keyword>
<gene>
    <name evidence="3" type="ORF">B0H16DRAFT_1482931</name>
</gene>
<evidence type="ECO:0000256" key="2">
    <source>
        <dbReference type="SAM" id="MobiDB-lite"/>
    </source>
</evidence>
<feature type="compositionally biased region" description="Low complexity" evidence="2">
    <location>
        <begin position="329"/>
        <end position="343"/>
    </location>
</feature>
<dbReference type="Pfam" id="PF18758">
    <property type="entry name" value="KDZ"/>
    <property type="match status" value="1"/>
</dbReference>
<feature type="compositionally biased region" description="Basic residues" evidence="2">
    <location>
        <begin position="1"/>
        <end position="10"/>
    </location>
</feature>
<keyword evidence="1" id="KW-0175">Coiled coil</keyword>
<feature type="compositionally biased region" description="Basic and acidic residues" evidence="2">
    <location>
        <begin position="313"/>
        <end position="327"/>
    </location>
</feature>
<evidence type="ECO:0000313" key="4">
    <source>
        <dbReference type="Proteomes" id="UP001215598"/>
    </source>
</evidence>
<dbReference type="AlphaFoldDB" id="A0AAD7DZI5"/>
<feature type="region of interest" description="Disordered" evidence="2">
    <location>
        <begin position="1"/>
        <end position="23"/>
    </location>
</feature>
<dbReference type="PANTHER" id="PTHR33096">
    <property type="entry name" value="CXC2 DOMAIN-CONTAINING PROTEIN"/>
    <property type="match status" value="1"/>
</dbReference>
<reference evidence="3" key="1">
    <citation type="submission" date="2023-03" db="EMBL/GenBank/DDBJ databases">
        <title>Massive genome expansion in bonnet fungi (Mycena s.s.) driven by repeated elements and novel gene families across ecological guilds.</title>
        <authorList>
            <consortium name="Lawrence Berkeley National Laboratory"/>
            <person name="Harder C.B."/>
            <person name="Miyauchi S."/>
            <person name="Viragh M."/>
            <person name="Kuo A."/>
            <person name="Thoen E."/>
            <person name="Andreopoulos B."/>
            <person name="Lu D."/>
            <person name="Skrede I."/>
            <person name="Drula E."/>
            <person name="Henrissat B."/>
            <person name="Morin E."/>
            <person name="Kohler A."/>
            <person name="Barry K."/>
            <person name="LaButti K."/>
            <person name="Morin E."/>
            <person name="Salamov A."/>
            <person name="Lipzen A."/>
            <person name="Mereny Z."/>
            <person name="Hegedus B."/>
            <person name="Baldrian P."/>
            <person name="Stursova M."/>
            <person name="Weitz H."/>
            <person name="Taylor A."/>
            <person name="Grigoriev I.V."/>
            <person name="Nagy L.G."/>
            <person name="Martin F."/>
            <person name="Kauserud H."/>
        </authorList>
    </citation>
    <scope>NUCLEOTIDE SEQUENCE</scope>
    <source>
        <strain evidence="3">CBHHK182m</strain>
    </source>
</reference>
<evidence type="ECO:0000256" key="1">
    <source>
        <dbReference type="SAM" id="Coils"/>
    </source>
</evidence>
<evidence type="ECO:0000313" key="3">
    <source>
        <dbReference type="EMBL" id="KAJ7703360.1"/>
    </source>
</evidence>
<protein>
    <recommendedName>
        <fullName evidence="5">CxC1-like cysteine cluster associated with KDZ transposases domain-containing protein</fullName>
    </recommendedName>
</protein>
<dbReference type="PANTHER" id="PTHR33096:SF1">
    <property type="entry name" value="CXC1-LIKE CYSTEINE CLUSTER ASSOCIATED WITH KDZ TRANSPOSASES DOMAIN-CONTAINING PROTEIN"/>
    <property type="match status" value="1"/>
</dbReference>
<feature type="region of interest" description="Disordered" evidence="2">
    <location>
        <begin position="313"/>
        <end position="380"/>
    </location>
</feature>
<feature type="compositionally biased region" description="Pro residues" evidence="2">
    <location>
        <begin position="358"/>
        <end position="370"/>
    </location>
</feature>
<sequence>MPKDKKKRGIATRPPRHEDLDNADVQQMCDEAQKSLLEHYNALPAEGRLAFNKLRDIPDPEPPVQAQDDWDDLGHAGLDDLEDALNGNGMMESAGGGEFQDTLEEVIRREREREQTQKKKFGLVFCVSPLLTNPVELRRYPDYRKRRRRVEEQVNAFEAQMDAITNSYMAWSTAVMGSFDKERPQPPVDEVKRSFFVIVIDVFQQTDDLVNKVLGRDSLNWRRKNCCAGCMYKLEGEEELEFSMLVTMDGNDSLKRVLRREPKDFDENGNLVPGASNERVDPRVSKVGNEYFVPREKVDLWSKDKVDQWRKDWEARKKKSREEEKRTGTHTGPKGPNTPGPKTAVPVENPEGAARPPAAQPPPEAPPTAPEAPAGSSAGCEERWKNLADDSAKRMWGVYDETGIFLCLCRHGFVLLVEDMVRSGELSKYALAACAELLEDFNRGVGSGYDVGCGSASTLFNSPLGAKALLKKFMFLVGAFHGHAHNRLCQLLYLATYVSGLGLEDLEGCQRFFSKSNLMAASVRLALSDWIDRSLKSSIQALEILEGESVLYQAMEAAGIDDVAEFPRRLQEEFTFLKSLMADSDEDTLQMEYYQRLVNLADRCWLMGCPVLFSSPPSVSLLPRLSRYPSRYPSRYVPLPRPDTSLYRVPPCPPTPPCRIPLTSLKLEMTKAKDSTASATARRHAQENFDKAWTEVQETEVRMGVKEPWTDTSPEWAEAAHLVSTKRYRLALLKLERLVVQRMSELTKMNLSQTGKSLRYKLRKHITKALQSIVPAGRQLNWGEVIEYAFLADFDLLRKPAKLNEVRPWATPSARLLLDKYFKIQRAREEITRCNIEIQRVITSIRDEKVFLTAKEVEFRDSNPALSWCIRRYRFRREWYDSTHMERFQNLAKKAGARFTGTLEPGVRLQEVLESSAMDGVVETGRQEAEAQAQALAQQMEAAGASDEEGEELDDEVGIEEDDAQVAEQLHTIYMASEDVPPTAET</sequence>
<name>A0AAD7DZI5_9AGAR</name>
<dbReference type="InterPro" id="IPR040521">
    <property type="entry name" value="KDZ"/>
</dbReference>
<accession>A0AAD7DZI5</accession>
<organism evidence="3 4">
    <name type="scientific">Mycena metata</name>
    <dbReference type="NCBI Taxonomy" id="1033252"/>
    <lineage>
        <taxon>Eukaryota</taxon>
        <taxon>Fungi</taxon>
        <taxon>Dikarya</taxon>
        <taxon>Basidiomycota</taxon>
        <taxon>Agaricomycotina</taxon>
        <taxon>Agaricomycetes</taxon>
        <taxon>Agaricomycetidae</taxon>
        <taxon>Agaricales</taxon>
        <taxon>Marasmiineae</taxon>
        <taxon>Mycenaceae</taxon>
        <taxon>Mycena</taxon>
    </lineage>
</organism>
<dbReference type="Proteomes" id="UP001215598">
    <property type="component" value="Unassembled WGS sequence"/>
</dbReference>
<comment type="caution">
    <text evidence="3">The sequence shown here is derived from an EMBL/GenBank/DDBJ whole genome shotgun (WGS) entry which is preliminary data.</text>
</comment>
<evidence type="ECO:0008006" key="5">
    <source>
        <dbReference type="Google" id="ProtNLM"/>
    </source>
</evidence>
<dbReference type="EMBL" id="JARKIB010000503">
    <property type="protein sequence ID" value="KAJ7703360.1"/>
    <property type="molecule type" value="Genomic_DNA"/>
</dbReference>
<feature type="coiled-coil region" evidence="1">
    <location>
        <begin position="140"/>
        <end position="167"/>
    </location>
</feature>